<dbReference type="InterPro" id="IPR055414">
    <property type="entry name" value="LRR_R13L4/SHOC2-like"/>
</dbReference>
<comment type="caution">
    <text evidence="4">The sequence shown here is derived from an EMBL/GenBank/DDBJ whole genome shotgun (WGS) entry which is preliminary data.</text>
</comment>
<dbReference type="Pfam" id="PF00560">
    <property type="entry name" value="LRR_1"/>
    <property type="match status" value="1"/>
</dbReference>
<reference evidence="4" key="1">
    <citation type="submission" date="2021-08" db="EMBL/GenBank/DDBJ databases">
        <authorList>
            <person name="Misof B."/>
            <person name="Oliver O."/>
            <person name="Podsiadlowski L."/>
            <person name="Donath A."/>
            <person name="Peters R."/>
            <person name="Mayer C."/>
            <person name="Rust J."/>
            <person name="Gunkel S."/>
            <person name="Lesny P."/>
            <person name="Martin S."/>
            <person name="Oeyen J.P."/>
            <person name="Petersen M."/>
            <person name="Panagiotis P."/>
            <person name="Wilbrandt J."/>
            <person name="Tanja T."/>
        </authorList>
    </citation>
    <scope>NUCLEOTIDE SEQUENCE</scope>
    <source>
        <strain evidence="4">GBR_01_08_01A</strain>
        <tissue evidence="4">Thorax + abdomen</tissue>
    </source>
</reference>
<protein>
    <recommendedName>
        <fullName evidence="3">Disease resistance R13L4/SHOC-2-like LRR domain-containing protein</fullName>
    </recommendedName>
</protein>
<dbReference type="PANTHER" id="PTHR48051">
    <property type="match status" value="1"/>
</dbReference>
<name>A0AAD9RV75_9HYME</name>
<sequence length="397" mass="44599">MFALSFLKRKSRGESFPVETALVALYACLVEAKPKTVCLSQVISNNDSEIMENYTSDSSDSDANSRTLDLSYLMLDTNVLDEHFVTVKCPEHVDTILVHQNRIASLPPSIIRFSSLNSLDISNCGLNRLPDFLGDCPLTCLVAKHNNLTNDSLPKSFDNLPGLREFNLSGNRLTDFPEQILELHGLKYLYLGGNHITEINKDIWKLQRLQVLSMGGNRLTEVPSTLGQLKSLQALVLCDNMLESLPSSIANLTNLKSLLLHKNRLKTLPTEIITLRCLTELSLRDNPLVVRFVSDMTHNPPSLLELAARVIKTNDMQYDEEHIPRNLVEYLNSGHRCVNPKCKGVFFNNRVEHVKFVDFCGKYRLPLLQYLCSSKCIGPREGEEVVSGAMIRKVLLG</sequence>
<proteinExistence type="predicted"/>
<dbReference type="GO" id="GO:0005737">
    <property type="term" value="C:cytoplasm"/>
    <property type="evidence" value="ECO:0007669"/>
    <property type="project" value="TreeGrafter"/>
</dbReference>
<dbReference type="InterPro" id="IPR003591">
    <property type="entry name" value="Leu-rich_rpt_typical-subtyp"/>
</dbReference>
<dbReference type="Proteomes" id="UP001258017">
    <property type="component" value="Unassembled WGS sequence"/>
</dbReference>
<dbReference type="EMBL" id="JAIFRP010000013">
    <property type="protein sequence ID" value="KAK2586409.1"/>
    <property type="molecule type" value="Genomic_DNA"/>
</dbReference>
<evidence type="ECO:0000256" key="2">
    <source>
        <dbReference type="ARBA" id="ARBA00022737"/>
    </source>
</evidence>
<dbReference type="InterPro" id="IPR001611">
    <property type="entry name" value="Leu-rich_rpt"/>
</dbReference>
<dbReference type="Gene3D" id="3.80.10.10">
    <property type="entry name" value="Ribonuclease Inhibitor"/>
    <property type="match status" value="2"/>
</dbReference>
<gene>
    <name evidence="4" type="ORF">KPH14_010694</name>
</gene>
<evidence type="ECO:0000313" key="5">
    <source>
        <dbReference type="Proteomes" id="UP001258017"/>
    </source>
</evidence>
<dbReference type="SMART" id="SM00364">
    <property type="entry name" value="LRR_BAC"/>
    <property type="match status" value="5"/>
</dbReference>
<organism evidence="4 5">
    <name type="scientific">Odynerus spinipes</name>
    <dbReference type="NCBI Taxonomy" id="1348599"/>
    <lineage>
        <taxon>Eukaryota</taxon>
        <taxon>Metazoa</taxon>
        <taxon>Ecdysozoa</taxon>
        <taxon>Arthropoda</taxon>
        <taxon>Hexapoda</taxon>
        <taxon>Insecta</taxon>
        <taxon>Pterygota</taxon>
        <taxon>Neoptera</taxon>
        <taxon>Endopterygota</taxon>
        <taxon>Hymenoptera</taxon>
        <taxon>Apocrita</taxon>
        <taxon>Aculeata</taxon>
        <taxon>Vespoidea</taxon>
        <taxon>Vespidae</taxon>
        <taxon>Eumeninae</taxon>
        <taxon>Odynerus</taxon>
    </lineage>
</organism>
<keyword evidence="1" id="KW-0433">Leucine-rich repeat</keyword>
<keyword evidence="5" id="KW-1185">Reference proteome</keyword>
<evidence type="ECO:0000313" key="4">
    <source>
        <dbReference type="EMBL" id="KAK2586409.1"/>
    </source>
</evidence>
<feature type="domain" description="Disease resistance R13L4/SHOC-2-like LRR" evidence="3">
    <location>
        <begin position="179"/>
        <end position="238"/>
    </location>
</feature>
<accession>A0AAD9RV75</accession>
<evidence type="ECO:0000256" key="1">
    <source>
        <dbReference type="ARBA" id="ARBA00022614"/>
    </source>
</evidence>
<dbReference type="Pfam" id="PF23598">
    <property type="entry name" value="LRR_14"/>
    <property type="match status" value="1"/>
</dbReference>
<evidence type="ECO:0000259" key="3">
    <source>
        <dbReference type="Pfam" id="PF23598"/>
    </source>
</evidence>
<dbReference type="AlphaFoldDB" id="A0AAD9RV75"/>
<reference evidence="4" key="2">
    <citation type="journal article" date="2023" name="Commun. Biol.">
        <title>Intrasexual cuticular hydrocarbon dimorphism in a wasp sheds light on hydrocarbon biosynthesis genes in Hymenoptera.</title>
        <authorList>
            <person name="Moris V.C."/>
            <person name="Podsiadlowski L."/>
            <person name="Martin S."/>
            <person name="Oeyen J.P."/>
            <person name="Donath A."/>
            <person name="Petersen M."/>
            <person name="Wilbrandt J."/>
            <person name="Misof B."/>
            <person name="Liedtke D."/>
            <person name="Thamm M."/>
            <person name="Scheiner R."/>
            <person name="Schmitt T."/>
            <person name="Niehuis O."/>
        </authorList>
    </citation>
    <scope>NUCLEOTIDE SEQUENCE</scope>
    <source>
        <strain evidence="4">GBR_01_08_01A</strain>
    </source>
</reference>
<dbReference type="InterPro" id="IPR032675">
    <property type="entry name" value="LRR_dom_sf"/>
</dbReference>
<dbReference type="SUPFAM" id="SSF52058">
    <property type="entry name" value="L domain-like"/>
    <property type="match status" value="1"/>
</dbReference>
<dbReference type="InterPro" id="IPR050216">
    <property type="entry name" value="LRR_domain-containing"/>
</dbReference>
<keyword evidence="2" id="KW-0677">Repeat</keyword>
<dbReference type="PANTHER" id="PTHR48051:SF1">
    <property type="entry name" value="RAS SUPPRESSOR PROTEIN 1"/>
    <property type="match status" value="1"/>
</dbReference>
<dbReference type="SMART" id="SM00369">
    <property type="entry name" value="LRR_TYP"/>
    <property type="match status" value="5"/>
</dbReference>